<evidence type="ECO:0000313" key="1">
    <source>
        <dbReference type="Ensembl" id="ENSTRUP00000073125.1"/>
    </source>
</evidence>
<organism evidence="1 2">
    <name type="scientific">Takifugu rubripes</name>
    <name type="common">Japanese pufferfish</name>
    <name type="synonym">Fugu rubripes</name>
    <dbReference type="NCBI Taxonomy" id="31033"/>
    <lineage>
        <taxon>Eukaryota</taxon>
        <taxon>Metazoa</taxon>
        <taxon>Chordata</taxon>
        <taxon>Craniata</taxon>
        <taxon>Vertebrata</taxon>
        <taxon>Euteleostomi</taxon>
        <taxon>Actinopterygii</taxon>
        <taxon>Neopterygii</taxon>
        <taxon>Teleostei</taxon>
        <taxon>Neoteleostei</taxon>
        <taxon>Acanthomorphata</taxon>
        <taxon>Eupercaria</taxon>
        <taxon>Tetraodontiformes</taxon>
        <taxon>Tetradontoidea</taxon>
        <taxon>Tetraodontidae</taxon>
        <taxon>Takifugu</taxon>
    </lineage>
</organism>
<accession>A0A674NH51</accession>
<name>A0A674NH51_TAKRU</name>
<evidence type="ECO:0000313" key="2">
    <source>
        <dbReference type="Proteomes" id="UP000005226"/>
    </source>
</evidence>
<dbReference type="AlphaFoldDB" id="A0A674NH51"/>
<dbReference type="Proteomes" id="UP000005226">
    <property type="component" value="Chromosome 22"/>
</dbReference>
<reference evidence="1" key="2">
    <citation type="submission" date="2025-08" db="UniProtKB">
        <authorList>
            <consortium name="Ensembl"/>
        </authorList>
    </citation>
    <scope>IDENTIFICATION</scope>
</reference>
<reference evidence="1" key="3">
    <citation type="submission" date="2025-09" db="UniProtKB">
        <authorList>
            <consortium name="Ensembl"/>
        </authorList>
    </citation>
    <scope>IDENTIFICATION</scope>
</reference>
<keyword evidence="2" id="KW-1185">Reference proteome</keyword>
<dbReference type="Ensembl" id="ENSTRUT00000072081.1">
    <property type="protein sequence ID" value="ENSTRUP00000073125.1"/>
    <property type="gene ID" value="ENSTRUG00000032156.1"/>
</dbReference>
<reference evidence="1 2" key="1">
    <citation type="journal article" date="2011" name="Genome Biol. Evol.">
        <title>Integration of the genetic map and genome assembly of fugu facilitates insights into distinct features of genome evolution in teleosts and mammals.</title>
        <authorList>
            <person name="Kai W."/>
            <person name="Kikuchi K."/>
            <person name="Tohari S."/>
            <person name="Chew A.K."/>
            <person name="Tay A."/>
            <person name="Fujiwara A."/>
            <person name="Hosoya S."/>
            <person name="Suetake H."/>
            <person name="Naruse K."/>
            <person name="Brenner S."/>
            <person name="Suzuki Y."/>
            <person name="Venkatesh B."/>
        </authorList>
    </citation>
    <scope>NUCLEOTIDE SEQUENCE [LARGE SCALE GENOMIC DNA]</scope>
</reference>
<dbReference type="GeneTree" id="ENSGT00990000211791"/>
<proteinExistence type="predicted"/>
<dbReference type="InParanoid" id="A0A674NH51"/>
<sequence length="104" mass="12560">MQNLRFKWEESESAHGFLTRCKEEWMCATGWRPWLSMLSPFAPPVDPYHVTLFYDRENNEVYQDAFREKLQGNFWMITSPCLFVGPEDTLSLHIQKRLRPYVQW</sequence>
<protein>
    <submittedName>
        <fullName evidence="1">Uncharacterized protein</fullName>
    </submittedName>
</protein>